<keyword evidence="5" id="KW-1185">Reference proteome</keyword>
<evidence type="ECO:0000313" key="5">
    <source>
        <dbReference type="Proteomes" id="UP001302367"/>
    </source>
</evidence>
<dbReference type="PANTHER" id="PTHR10622:SF10">
    <property type="entry name" value="HET DOMAIN-CONTAINING PROTEIN"/>
    <property type="match status" value="1"/>
</dbReference>
<dbReference type="OrthoDB" id="3635333at2759"/>
<dbReference type="InterPro" id="IPR010730">
    <property type="entry name" value="HET"/>
</dbReference>
<dbReference type="Proteomes" id="UP001302367">
    <property type="component" value="Chromosome 4"/>
</dbReference>
<dbReference type="EMBL" id="CP134187">
    <property type="protein sequence ID" value="WPB01537.1"/>
    <property type="molecule type" value="Genomic_DNA"/>
</dbReference>
<name>A0A2G5HMD4_CERBT</name>
<proteinExistence type="predicted"/>
<dbReference type="PANTHER" id="PTHR10622">
    <property type="entry name" value="HET DOMAIN-CONTAINING PROTEIN"/>
    <property type="match status" value="1"/>
</dbReference>
<sequence>MRLINVETYELEQFAEQECPSYAILSHTWQGKEVTFSEWNDWLTGKHEGDTPGIQKITAFCNEANRFEVFRINQRYAWADTCCINKQDPTELSEAINSMFRYYQNAQVCKVYLADVDEQPGSESMIAAICRSTWFNRGWTLQELLAPTRLEFLNSHWMSLGILGDDKDLTEAIAQRTGISTAVLRRRASPSEFSVATRQLLAPSPLHFEYALNNEVVQHYQDVDGWVEAYGLTNLGLRLRLPLLRCGKMPSAYHPILNCAFRKDCEGPLALTVRRRGQKGDKGYLVEHIYECCAIAIDNDYPHVSKLHFSGNSIPASSSKVCSATHLSRMSIVSEELLLEQGYVKNAVTISRESVSKVPPASALPRDWYNNKAASSAPRIRLRFDGNTDLPLPKRGDYFPQDKWLQSEDVFVSQGDCGIITYKSDWLPDLAFVVGYNRPWAPLELGVFELTGTTALEVLHIVSGVDSWFIMAPGDSRNFSWSRQIGFTAKLETRKAMGTQFLTLHICMQIWNKTPDELIEPWTKDRYLAAASERYAPQAPSAGFFQNRSAVLVELTDC</sequence>
<gene>
    <name evidence="2" type="ORF">CB0940_04307</name>
    <name evidence="3" type="ORF">RHO25_006164</name>
</gene>
<accession>A0A2G5HMD4</accession>
<dbReference type="EMBL" id="LKMD01000105">
    <property type="protein sequence ID" value="PIA93423.1"/>
    <property type="molecule type" value="Genomic_DNA"/>
</dbReference>
<evidence type="ECO:0000313" key="3">
    <source>
        <dbReference type="EMBL" id="WPB01537.1"/>
    </source>
</evidence>
<evidence type="ECO:0000259" key="1">
    <source>
        <dbReference type="Pfam" id="PF06985"/>
    </source>
</evidence>
<evidence type="ECO:0000313" key="2">
    <source>
        <dbReference type="EMBL" id="PIA93423.1"/>
    </source>
</evidence>
<organism evidence="2 4">
    <name type="scientific">Cercospora beticola</name>
    <name type="common">Sugarbeet leaf spot fungus</name>
    <dbReference type="NCBI Taxonomy" id="122368"/>
    <lineage>
        <taxon>Eukaryota</taxon>
        <taxon>Fungi</taxon>
        <taxon>Dikarya</taxon>
        <taxon>Ascomycota</taxon>
        <taxon>Pezizomycotina</taxon>
        <taxon>Dothideomycetes</taxon>
        <taxon>Dothideomycetidae</taxon>
        <taxon>Mycosphaerellales</taxon>
        <taxon>Mycosphaerellaceae</taxon>
        <taxon>Cercospora</taxon>
    </lineage>
</organism>
<dbReference type="AlphaFoldDB" id="A0A2G5HMD4"/>
<reference evidence="3 5" key="2">
    <citation type="submission" date="2023-09" db="EMBL/GenBank/DDBJ databases">
        <title>Complete-Gapless Cercospora beticola genome.</title>
        <authorList>
            <person name="Wyatt N.A."/>
            <person name="Spanner R.E."/>
            <person name="Bolton M.D."/>
        </authorList>
    </citation>
    <scope>NUCLEOTIDE SEQUENCE [LARGE SCALE GENOMIC DNA]</scope>
    <source>
        <strain evidence="3">Cb09-40</strain>
    </source>
</reference>
<dbReference type="Pfam" id="PF06985">
    <property type="entry name" value="HET"/>
    <property type="match status" value="1"/>
</dbReference>
<feature type="domain" description="Heterokaryon incompatibility" evidence="1">
    <location>
        <begin position="22"/>
        <end position="120"/>
    </location>
</feature>
<reference evidence="2 4" key="1">
    <citation type="submission" date="2015-10" db="EMBL/GenBank/DDBJ databases">
        <title>The cercosporin biosynthetic gene cluster was horizontally transferred to several fungal lineages and shown to be expanded in Cercospora beticola based on microsynteny with recipient genomes.</title>
        <authorList>
            <person name="De Jonge R."/>
            <person name="Ebert M.K."/>
            <person name="Suttle J.C."/>
            <person name="Jurick Ii W.M."/>
            <person name="Secor G.A."/>
            <person name="Thomma B.P."/>
            <person name="Van De Peer Y."/>
            <person name="Bolton M.D."/>
        </authorList>
    </citation>
    <scope>NUCLEOTIDE SEQUENCE [LARGE SCALE GENOMIC DNA]</scope>
    <source>
        <strain evidence="2 4">09-40</strain>
    </source>
</reference>
<evidence type="ECO:0000313" key="4">
    <source>
        <dbReference type="Proteomes" id="UP000230605"/>
    </source>
</evidence>
<dbReference type="Proteomes" id="UP000230605">
    <property type="component" value="Chromosome 4"/>
</dbReference>
<protein>
    <submittedName>
        <fullName evidence="2">Vegetative incompatibility protein HET-E-1</fullName>
    </submittedName>
</protein>